<dbReference type="InterPro" id="IPR027385">
    <property type="entry name" value="Beta-barrel_OMP"/>
</dbReference>
<gene>
    <name evidence="3" type="ORF">GCM10007100_01680</name>
</gene>
<protein>
    <recommendedName>
        <fullName evidence="2">Outer membrane protein beta-barrel domain-containing protein</fullName>
    </recommendedName>
</protein>
<proteinExistence type="predicted"/>
<keyword evidence="1" id="KW-0732">Signal</keyword>
<dbReference type="AlphaFoldDB" id="A0A918TB56"/>
<evidence type="ECO:0000313" key="3">
    <source>
        <dbReference type="EMBL" id="GHC40792.1"/>
    </source>
</evidence>
<accession>A0A918TB56</accession>
<dbReference type="Gene3D" id="2.40.160.20">
    <property type="match status" value="1"/>
</dbReference>
<name>A0A918TB56_9BACT</name>
<evidence type="ECO:0000256" key="1">
    <source>
        <dbReference type="ARBA" id="ARBA00022729"/>
    </source>
</evidence>
<dbReference type="EMBL" id="BMXI01000001">
    <property type="protein sequence ID" value="GHC40792.1"/>
    <property type="molecule type" value="Genomic_DNA"/>
</dbReference>
<feature type="domain" description="Outer membrane protein beta-barrel" evidence="2">
    <location>
        <begin position="66"/>
        <end position="257"/>
    </location>
</feature>
<dbReference type="Proteomes" id="UP000644507">
    <property type="component" value="Unassembled WGS sequence"/>
</dbReference>
<dbReference type="Pfam" id="PF13505">
    <property type="entry name" value="OMP_b-brl"/>
    <property type="match status" value="1"/>
</dbReference>
<evidence type="ECO:0000259" key="2">
    <source>
        <dbReference type="Pfam" id="PF13505"/>
    </source>
</evidence>
<comment type="caution">
    <text evidence="3">The sequence shown here is derived from an EMBL/GenBank/DDBJ whole genome shotgun (WGS) entry which is preliminary data.</text>
</comment>
<reference evidence="3" key="1">
    <citation type="journal article" date="2014" name="Int. J. Syst. Evol. Microbiol.">
        <title>Complete genome sequence of Corynebacterium casei LMG S-19264T (=DSM 44701T), isolated from a smear-ripened cheese.</title>
        <authorList>
            <consortium name="US DOE Joint Genome Institute (JGI-PGF)"/>
            <person name="Walter F."/>
            <person name="Albersmeier A."/>
            <person name="Kalinowski J."/>
            <person name="Ruckert C."/>
        </authorList>
    </citation>
    <scope>NUCLEOTIDE SEQUENCE</scope>
    <source>
        <strain evidence="3">KCTC 12988</strain>
    </source>
</reference>
<evidence type="ECO:0000313" key="4">
    <source>
        <dbReference type="Proteomes" id="UP000644507"/>
    </source>
</evidence>
<organism evidence="3 4">
    <name type="scientific">Roseibacillus persicicus</name>
    <dbReference type="NCBI Taxonomy" id="454148"/>
    <lineage>
        <taxon>Bacteria</taxon>
        <taxon>Pseudomonadati</taxon>
        <taxon>Verrucomicrobiota</taxon>
        <taxon>Verrucomicrobiia</taxon>
        <taxon>Verrucomicrobiales</taxon>
        <taxon>Verrucomicrobiaceae</taxon>
        <taxon>Roseibacillus</taxon>
    </lineage>
</organism>
<sequence>MLNISNLGRWHLVCKELAHPGIGDLENSKMKNTTYSLLLSLVPFAAYAGETVTVEPMPQPTGSVVEYSPLDWYVGASAGFLIDAEEGFFTGQIGREIYQDEMFTHSIFLEVGYSDLENDGNELDLTDAFNFSPGDSFTGDADIEATFIPVTLNYRLDYDFTPRLGLYIGAGAGAAFIDVDGEFLDPGNTIDEATGDSEASFFAQAFAGLTYDVTDSFELSLGARYMWIDDYSVTLANGNEVDVDDNDDVSIELGGRFKF</sequence>
<dbReference type="InterPro" id="IPR011250">
    <property type="entry name" value="OMP/PagP_B-barrel"/>
</dbReference>
<dbReference type="SUPFAM" id="SSF56925">
    <property type="entry name" value="OMPA-like"/>
    <property type="match status" value="1"/>
</dbReference>
<keyword evidence="4" id="KW-1185">Reference proteome</keyword>
<reference evidence="3" key="2">
    <citation type="submission" date="2020-09" db="EMBL/GenBank/DDBJ databases">
        <authorList>
            <person name="Sun Q."/>
            <person name="Kim S."/>
        </authorList>
    </citation>
    <scope>NUCLEOTIDE SEQUENCE</scope>
    <source>
        <strain evidence="3">KCTC 12988</strain>
    </source>
</reference>